<evidence type="ECO:0000256" key="1">
    <source>
        <dbReference type="ARBA" id="ARBA00004413"/>
    </source>
</evidence>
<evidence type="ECO:0000256" key="3">
    <source>
        <dbReference type="ARBA" id="ARBA00022475"/>
    </source>
</evidence>
<evidence type="ECO:0000256" key="6">
    <source>
        <dbReference type="ARBA" id="ARBA00023306"/>
    </source>
</evidence>
<evidence type="ECO:0000256" key="2">
    <source>
        <dbReference type="ARBA" id="ARBA00022473"/>
    </source>
</evidence>
<dbReference type="InterPro" id="IPR010369">
    <property type="entry name" value="SOK"/>
</dbReference>
<dbReference type="PANTHER" id="PTHR31083:SF32">
    <property type="entry name" value="OS09G0571000 PROTEIN"/>
    <property type="match status" value="1"/>
</dbReference>
<keyword evidence="2" id="KW-0217">Developmental protein</keyword>
<feature type="compositionally biased region" description="Low complexity" evidence="9">
    <location>
        <begin position="226"/>
        <end position="245"/>
    </location>
</feature>
<dbReference type="PANTHER" id="PTHR31083">
    <property type="entry name" value="UPSTREAM OF FLC PROTEIN (DUF966)"/>
    <property type="match status" value="1"/>
</dbReference>
<sequence length="564" mass="61333">MSSKEEAIRDQATMERRCRGPARRVTVVYYLCRNGRHLEHPHLMELTLASPNHALYLRDVIHRLDALRGKGMAAMYSWSCKRRYKTGFVWHDVSGDDVLLPAQSSSEYVLKGSLLPNSHSPPPADQEQPSVDATIAPTVQCVKPIADEESPARSQGSQQAGWMTNSSSSSPPPPPSKQLQQPHHALSSISPSSSSTTKDSDQDAARSSSSGSSSSPNKSKRGSGGSTPSFSGSRRSPSPLPSLTPNNKEHKPVQRSNTQCKNSRTIDGVPTGRKLQRTKDASGGRSGTLESLIRAEAIVRRGGCGATSKRILLEDDESSLVDDKEAVHSLSARLKPANLLMRLVSCGSTMPMRHHLGCGFMRVTHKPQYLSHHLELPPPSPDLSPLGVLITRPETAGSRVVSEKGDSCNCSCRWSVPQTVGKGNEQGNGMPNSSYDPDRDSEKDAFKGNSENLGCISRIVPQIIRMAPNEQSTSETFVTITTDVRHNSAEHECCSEPSSTTLSRSKSIRMSDLSSEKTRSSKLVSFQDEKQKVVEVEERLASGARVIIQCAPLVKETYVSTKAM</sequence>
<dbReference type="EMBL" id="RWGY01000039">
    <property type="protein sequence ID" value="TVU10623.1"/>
    <property type="molecule type" value="Genomic_DNA"/>
</dbReference>
<keyword evidence="4" id="KW-0132">Cell division</keyword>
<dbReference type="GO" id="GO:0051302">
    <property type="term" value="P:regulation of cell division"/>
    <property type="evidence" value="ECO:0007669"/>
    <property type="project" value="UniProtKB-ARBA"/>
</dbReference>
<evidence type="ECO:0000313" key="12">
    <source>
        <dbReference type="Proteomes" id="UP000324897"/>
    </source>
</evidence>
<keyword evidence="12" id="KW-1185">Reference proteome</keyword>
<accession>A0A5J9TGY1</accession>
<keyword evidence="5" id="KW-0472">Membrane</keyword>
<dbReference type="GO" id="GO:0051301">
    <property type="term" value="P:cell division"/>
    <property type="evidence" value="ECO:0007669"/>
    <property type="project" value="UniProtKB-KW"/>
</dbReference>
<feature type="compositionally biased region" description="Low complexity" evidence="9">
    <location>
        <begin position="206"/>
        <end position="217"/>
    </location>
</feature>
<keyword evidence="6" id="KW-0131">Cell cycle</keyword>
<organism evidence="11 12">
    <name type="scientific">Eragrostis curvula</name>
    <name type="common">weeping love grass</name>
    <dbReference type="NCBI Taxonomy" id="38414"/>
    <lineage>
        <taxon>Eukaryota</taxon>
        <taxon>Viridiplantae</taxon>
        <taxon>Streptophyta</taxon>
        <taxon>Embryophyta</taxon>
        <taxon>Tracheophyta</taxon>
        <taxon>Spermatophyta</taxon>
        <taxon>Magnoliopsida</taxon>
        <taxon>Liliopsida</taxon>
        <taxon>Poales</taxon>
        <taxon>Poaceae</taxon>
        <taxon>PACMAD clade</taxon>
        <taxon>Chloridoideae</taxon>
        <taxon>Eragrostideae</taxon>
        <taxon>Eragrostidinae</taxon>
        <taxon>Eragrostis</taxon>
    </lineage>
</organism>
<feature type="region of interest" description="Disordered" evidence="9">
    <location>
        <begin position="420"/>
        <end position="449"/>
    </location>
</feature>
<feature type="compositionally biased region" description="Polar residues" evidence="9">
    <location>
        <begin position="496"/>
        <end position="505"/>
    </location>
</feature>
<feature type="region of interest" description="Disordered" evidence="9">
    <location>
        <begin position="147"/>
        <end position="287"/>
    </location>
</feature>
<feature type="domain" description="SOSEKI DIX-like" evidence="10">
    <location>
        <begin position="25"/>
        <end position="113"/>
    </location>
</feature>
<evidence type="ECO:0000256" key="8">
    <source>
        <dbReference type="ARBA" id="ARBA00046534"/>
    </source>
</evidence>
<comment type="similarity">
    <text evidence="7">Belongs to the SOSEKI family.</text>
</comment>
<feature type="compositionally biased region" description="Basic and acidic residues" evidence="9">
    <location>
        <begin position="436"/>
        <end position="446"/>
    </location>
</feature>
<evidence type="ECO:0000256" key="5">
    <source>
        <dbReference type="ARBA" id="ARBA00023136"/>
    </source>
</evidence>
<protein>
    <recommendedName>
        <fullName evidence="10">SOSEKI DIX-like domain-containing protein</fullName>
    </recommendedName>
</protein>
<feature type="compositionally biased region" description="Polar residues" evidence="9">
    <location>
        <begin position="425"/>
        <end position="435"/>
    </location>
</feature>
<dbReference type="InterPro" id="IPR048351">
    <property type="entry name" value="SOK_DIX"/>
</dbReference>
<evidence type="ECO:0000313" key="11">
    <source>
        <dbReference type="EMBL" id="TVU10623.1"/>
    </source>
</evidence>
<dbReference type="GO" id="GO:0005886">
    <property type="term" value="C:plasma membrane"/>
    <property type="evidence" value="ECO:0007669"/>
    <property type="project" value="UniProtKB-SubCell"/>
</dbReference>
<comment type="subcellular location">
    <subcellularLocation>
        <location evidence="1">Cell membrane</location>
        <topology evidence="1">Peripheral membrane protein</topology>
        <orientation evidence="1">Cytoplasmic side</orientation>
    </subcellularLocation>
</comment>
<dbReference type="Pfam" id="PF06136">
    <property type="entry name" value="SOK"/>
    <property type="match status" value="1"/>
</dbReference>
<evidence type="ECO:0000256" key="9">
    <source>
        <dbReference type="SAM" id="MobiDB-lite"/>
    </source>
</evidence>
<dbReference type="PIRSF" id="PIRSF031043">
    <property type="entry name" value="UCP031043"/>
    <property type="match status" value="1"/>
</dbReference>
<dbReference type="Proteomes" id="UP000324897">
    <property type="component" value="Chromosome 3"/>
</dbReference>
<proteinExistence type="inferred from homology"/>
<keyword evidence="3" id="KW-1003">Cell membrane</keyword>
<dbReference type="GO" id="GO:0090708">
    <property type="term" value="P:specification of plant organ axis polarity"/>
    <property type="evidence" value="ECO:0007669"/>
    <property type="project" value="UniProtKB-ARBA"/>
</dbReference>
<evidence type="ECO:0000259" key="10">
    <source>
        <dbReference type="Pfam" id="PF06136"/>
    </source>
</evidence>
<reference evidence="11 12" key="1">
    <citation type="journal article" date="2019" name="Sci. Rep.">
        <title>A high-quality genome of Eragrostis curvula grass provides insights into Poaceae evolution and supports new strategies to enhance forage quality.</title>
        <authorList>
            <person name="Carballo J."/>
            <person name="Santos B.A.C.M."/>
            <person name="Zappacosta D."/>
            <person name="Garbus I."/>
            <person name="Selva J.P."/>
            <person name="Gallo C.A."/>
            <person name="Diaz A."/>
            <person name="Albertini E."/>
            <person name="Caccamo M."/>
            <person name="Echenique V."/>
        </authorList>
    </citation>
    <scope>NUCLEOTIDE SEQUENCE [LARGE SCALE GENOMIC DNA]</scope>
    <source>
        <strain evidence="12">cv. Victoria</strain>
        <tissue evidence="11">Leaf</tissue>
    </source>
</reference>
<comment type="subunit">
    <text evidence="8">Homodimer. Forms long polymer filaments with other SOKs proteins polymers (e.g. SOK1, SOK2, SOK3 and SOK4) crucial for polar localization and biological activity. Binds to ANGUSTIFOLIA (AN).</text>
</comment>
<feature type="compositionally biased region" description="Polar residues" evidence="9">
    <location>
        <begin position="254"/>
        <end position="265"/>
    </location>
</feature>
<gene>
    <name evidence="11" type="ORF">EJB05_44167</name>
</gene>
<dbReference type="GO" id="GO:0051258">
    <property type="term" value="P:protein polymerization"/>
    <property type="evidence" value="ECO:0007669"/>
    <property type="project" value="UniProtKB-ARBA"/>
</dbReference>
<dbReference type="GO" id="GO:2000067">
    <property type="term" value="P:regulation of root morphogenesis"/>
    <property type="evidence" value="ECO:0007669"/>
    <property type="project" value="UniProtKB-ARBA"/>
</dbReference>
<evidence type="ECO:0000256" key="4">
    <source>
        <dbReference type="ARBA" id="ARBA00022618"/>
    </source>
</evidence>
<feature type="region of interest" description="Disordered" evidence="9">
    <location>
        <begin position="488"/>
        <end position="519"/>
    </location>
</feature>
<evidence type="ECO:0000256" key="7">
    <source>
        <dbReference type="ARBA" id="ARBA00024211"/>
    </source>
</evidence>
<name>A0A5J9TGY1_9POAL</name>
<dbReference type="AlphaFoldDB" id="A0A5J9TGY1"/>
<dbReference type="OrthoDB" id="661256at2759"/>
<dbReference type="Gramene" id="TVU10623">
    <property type="protein sequence ID" value="TVU10623"/>
    <property type="gene ID" value="EJB05_44167"/>
</dbReference>
<comment type="caution">
    <text evidence="11">The sequence shown here is derived from an EMBL/GenBank/DDBJ whole genome shotgun (WGS) entry which is preliminary data.</text>
</comment>
<feature type="compositionally biased region" description="Polar residues" evidence="9">
    <location>
        <begin position="152"/>
        <end position="165"/>
    </location>
</feature>
<dbReference type="InterPro" id="IPR021182">
    <property type="entry name" value="SOK_magnoliopsida"/>
</dbReference>